<evidence type="ECO:0000256" key="1">
    <source>
        <dbReference type="ARBA" id="ARBA00022649"/>
    </source>
</evidence>
<dbReference type="InterPro" id="IPR035093">
    <property type="entry name" value="RelE/ParE_toxin_dom_sf"/>
</dbReference>
<evidence type="ECO:0008006" key="3">
    <source>
        <dbReference type="Google" id="ProtNLM"/>
    </source>
</evidence>
<proteinExistence type="predicted"/>
<dbReference type="Gene3D" id="3.30.2310.20">
    <property type="entry name" value="RelE-like"/>
    <property type="match status" value="1"/>
</dbReference>
<evidence type="ECO:0000313" key="2">
    <source>
        <dbReference type="EMBL" id="VAV86208.1"/>
    </source>
</evidence>
<sequence length="96" mass="11537">MYQIQIRVLAFEDIQQAVDYYEEKASHITDKFLEHLYLEINVIQENPELFQKKYLNTRVRYIKGFPFGIHYVLRKQTIIVLAVLHTNRNPSIGKKR</sequence>
<dbReference type="EMBL" id="UOEB01000304">
    <property type="protein sequence ID" value="VAV86208.1"/>
    <property type="molecule type" value="Genomic_DNA"/>
</dbReference>
<organism evidence="2">
    <name type="scientific">hydrothermal vent metagenome</name>
    <dbReference type="NCBI Taxonomy" id="652676"/>
    <lineage>
        <taxon>unclassified sequences</taxon>
        <taxon>metagenomes</taxon>
        <taxon>ecological metagenomes</taxon>
    </lineage>
</organism>
<gene>
    <name evidence="2" type="ORF">MNBD_BACTEROID02-244</name>
</gene>
<keyword evidence="1" id="KW-1277">Toxin-antitoxin system</keyword>
<protein>
    <recommendedName>
        <fullName evidence="3">Death on curing protein, Doc toxin</fullName>
    </recommendedName>
</protein>
<accession>A0A3B0RDR3</accession>
<dbReference type="AlphaFoldDB" id="A0A3B0RDR3"/>
<name>A0A3B0RDR3_9ZZZZ</name>
<reference evidence="2" key="1">
    <citation type="submission" date="2018-06" db="EMBL/GenBank/DDBJ databases">
        <authorList>
            <person name="Zhirakovskaya E."/>
        </authorList>
    </citation>
    <scope>NUCLEOTIDE SEQUENCE</scope>
</reference>
<dbReference type="InterPro" id="IPR007712">
    <property type="entry name" value="RelE/ParE_toxin"/>
</dbReference>
<dbReference type="Pfam" id="PF05016">
    <property type="entry name" value="ParE_toxin"/>
    <property type="match status" value="1"/>
</dbReference>